<dbReference type="EMBL" id="MRZV01001839">
    <property type="protein sequence ID" value="PIK35681.1"/>
    <property type="molecule type" value="Genomic_DNA"/>
</dbReference>
<dbReference type="Proteomes" id="UP000230750">
    <property type="component" value="Unassembled WGS sequence"/>
</dbReference>
<organism evidence="2 3">
    <name type="scientific">Stichopus japonicus</name>
    <name type="common">Sea cucumber</name>
    <dbReference type="NCBI Taxonomy" id="307972"/>
    <lineage>
        <taxon>Eukaryota</taxon>
        <taxon>Metazoa</taxon>
        <taxon>Echinodermata</taxon>
        <taxon>Eleutherozoa</taxon>
        <taxon>Echinozoa</taxon>
        <taxon>Holothuroidea</taxon>
        <taxon>Aspidochirotacea</taxon>
        <taxon>Aspidochirotida</taxon>
        <taxon>Stichopodidae</taxon>
        <taxon>Apostichopus</taxon>
    </lineage>
</organism>
<feature type="coiled-coil region" evidence="1">
    <location>
        <begin position="134"/>
        <end position="161"/>
    </location>
</feature>
<comment type="caution">
    <text evidence="2">The sequence shown here is derived from an EMBL/GenBank/DDBJ whole genome shotgun (WGS) entry which is preliminary data.</text>
</comment>
<name>A0A2G8JIX6_STIJA</name>
<evidence type="ECO:0000313" key="3">
    <source>
        <dbReference type="Proteomes" id="UP000230750"/>
    </source>
</evidence>
<keyword evidence="1" id="KW-0175">Coiled coil</keyword>
<evidence type="ECO:0000256" key="1">
    <source>
        <dbReference type="SAM" id="Coils"/>
    </source>
</evidence>
<keyword evidence="3" id="KW-1185">Reference proteome</keyword>
<evidence type="ECO:0000313" key="2">
    <source>
        <dbReference type="EMBL" id="PIK35681.1"/>
    </source>
</evidence>
<dbReference type="SUPFAM" id="SSF58100">
    <property type="entry name" value="Bacterial hemolysins"/>
    <property type="match status" value="1"/>
</dbReference>
<reference evidence="2 3" key="1">
    <citation type="journal article" date="2017" name="PLoS Biol.">
        <title>The sea cucumber genome provides insights into morphological evolution and visceral regeneration.</title>
        <authorList>
            <person name="Zhang X."/>
            <person name="Sun L."/>
            <person name="Yuan J."/>
            <person name="Sun Y."/>
            <person name="Gao Y."/>
            <person name="Zhang L."/>
            <person name="Li S."/>
            <person name="Dai H."/>
            <person name="Hamel J.F."/>
            <person name="Liu C."/>
            <person name="Yu Y."/>
            <person name="Liu S."/>
            <person name="Lin W."/>
            <person name="Guo K."/>
            <person name="Jin S."/>
            <person name="Xu P."/>
            <person name="Storey K.B."/>
            <person name="Huan P."/>
            <person name="Zhang T."/>
            <person name="Zhou Y."/>
            <person name="Zhang J."/>
            <person name="Lin C."/>
            <person name="Li X."/>
            <person name="Xing L."/>
            <person name="Huo D."/>
            <person name="Sun M."/>
            <person name="Wang L."/>
            <person name="Mercier A."/>
            <person name="Li F."/>
            <person name="Yang H."/>
            <person name="Xiang J."/>
        </authorList>
    </citation>
    <scope>NUCLEOTIDE SEQUENCE [LARGE SCALE GENOMIC DNA]</scope>
    <source>
        <strain evidence="2">Shaxun</strain>
        <tissue evidence="2">Muscle</tissue>
    </source>
</reference>
<protein>
    <submittedName>
        <fullName evidence="2">Uncharacterized protein</fullName>
    </submittedName>
</protein>
<dbReference type="AlphaFoldDB" id="A0A2G8JIX6"/>
<sequence length="290" mass="32448">MSNAEIVEKLSENLKDLPQNMRLFSLCLRSLYAENALGSSANKTTGINNIHDQTRQDAMVYVKGILPLSTQMVRFVQEFFENYEGLELEEWEECLPDIIKEVTVFQNCCTEVVRMHEEMMISLKQRQDEAKVLLSELKDLNMGLEKKIAKLEAEVDRSMALAFRLLFVPLVGPVATTVLCIKVDGEIAKVVAGGKQLTINEAAIMIVSDYLMPALTAFINGLTAVAGFFDVMKEELTSLESNGKSAVESPTKRHYLLMKKKALKITGSCEQFYAMIPGVRTDCCASQRSR</sequence>
<accession>A0A2G8JIX6</accession>
<proteinExistence type="predicted"/>
<dbReference type="OrthoDB" id="2360021at2759"/>
<gene>
    <name evidence="2" type="ORF">BSL78_27490</name>
</gene>